<dbReference type="InParanoid" id="A0A168Q6K5"/>
<protein>
    <recommendedName>
        <fullName evidence="6">RING-type domain-containing protein</fullName>
    </recommendedName>
</protein>
<feature type="region of interest" description="Disordered" evidence="5">
    <location>
        <begin position="95"/>
        <end position="115"/>
    </location>
</feature>
<dbReference type="CDD" id="cd16454">
    <property type="entry name" value="RING-H2_PA-TM-RING"/>
    <property type="match status" value="1"/>
</dbReference>
<dbReference type="GO" id="GO:0005634">
    <property type="term" value="C:nucleus"/>
    <property type="evidence" value="ECO:0007669"/>
    <property type="project" value="TreeGrafter"/>
</dbReference>
<dbReference type="PROSITE" id="PS50089">
    <property type="entry name" value="ZF_RING_2"/>
    <property type="match status" value="1"/>
</dbReference>
<dbReference type="GO" id="GO:0006511">
    <property type="term" value="P:ubiquitin-dependent protein catabolic process"/>
    <property type="evidence" value="ECO:0007669"/>
    <property type="project" value="TreeGrafter"/>
</dbReference>
<name>A0A168Q6K5_ABSGL</name>
<keyword evidence="1" id="KW-0479">Metal-binding</keyword>
<dbReference type="Pfam" id="PF13639">
    <property type="entry name" value="zf-RING_2"/>
    <property type="match status" value="1"/>
</dbReference>
<evidence type="ECO:0000256" key="4">
    <source>
        <dbReference type="PROSITE-ProRule" id="PRU00175"/>
    </source>
</evidence>
<evidence type="ECO:0000256" key="1">
    <source>
        <dbReference type="ARBA" id="ARBA00022723"/>
    </source>
</evidence>
<dbReference type="InterPro" id="IPR001841">
    <property type="entry name" value="Znf_RING"/>
</dbReference>
<dbReference type="PANTHER" id="PTHR45931:SF3">
    <property type="entry name" value="RING ZINC FINGER-CONTAINING PROTEIN"/>
    <property type="match status" value="1"/>
</dbReference>
<dbReference type="InterPro" id="IPR051834">
    <property type="entry name" value="RING_finger_E3_ligase"/>
</dbReference>
<organism evidence="7">
    <name type="scientific">Absidia glauca</name>
    <name type="common">Pin mould</name>
    <dbReference type="NCBI Taxonomy" id="4829"/>
    <lineage>
        <taxon>Eukaryota</taxon>
        <taxon>Fungi</taxon>
        <taxon>Fungi incertae sedis</taxon>
        <taxon>Mucoromycota</taxon>
        <taxon>Mucoromycotina</taxon>
        <taxon>Mucoromycetes</taxon>
        <taxon>Mucorales</taxon>
        <taxon>Cunninghamellaceae</taxon>
        <taxon>Absidia</taxon>
    </lineage>
</organism>
<feature type="region of interest" description="Disordered" evidence="5">
    <location>
        <begin position="162"/>
        <end position="238"/>
    </location>
</feature>
<dbReference type="SMART" id="SM00184">
    <property type="entry name" value="RING"/>
    <property type="match status" value="1"/>
</dbReference>
<dbReference type="PANTHER" id="PTHR45931">
    <property type="entry name" value="SI:CH211-59O9.10"/>
    <property type="match status" value="1"/>
</dbReference>
<dbReference type="STRING" id="4829.A0A168Q6K5"/>
<feature type="region of interest" description="Disordered" evidence="5">
    <location>
        <begin position="127"/>
        <end position="148"/>
    </location>
</feature>
<dbReference type="SUPFAM" id="SSF57850">
    <property type="entry name" value="RING/U-box"/>
    <property type="match status" value="1"/>
</dbReference>
<evidence type="ECO:0000256" key="5">
    <source>
        <dbReference type="SAM" id="MobiDB-lite"/>
    </source>
</evidence>
<dbReference type="EMBL" id="LT554228">
    <property type="protein sequence ID" value="SAM03697.1"/>
    <property type="molecule type" value="Genomic_DNA"/>
</dbReference>
<dbReference type="Proteomes" id="UP000078561">
    <property type="component" value="Unassembled WGS sequence"/>
</dbReference>
<feature type="region of interest" description="Disordered" evidence="5">
    <location>
        <begin position="383"/>
        <end position="414"/>
    </location>
</feature>
<feature type="compositionally biased region" description="Low complexity" evidence="5">
    <location>
        <begin position="179"/>
        <end position="214"/>
    </location>
</feature>
<evidence type="ECO:0000313" key="7">
    <source>
        <dbReference type="EMBL" id="SAM03697.1"/>
    </source>
</evidence>
<feature type="compositionally biased region" description="Low complexity" evidence="5">
    <location>
        <begin position="162"/>
        <end position="171"/>
    </location>
</feature>
<feature type="region of interest" description="Disordered" evidence="5">
    <location>
        <begin position="38"/>
        <end position="62"/>
    </location>
</feature>
<feature type="compositionally biased region" description="Polar residues" evidence="5">
    <location>
        <begin position="139"/>
        <end position="148"/>
    </location>
</feature>
<evidence type="ECO:0000256" key="2">
    <source>
        <dbReference type="ARBA" id="ARBA00022771"/>
    </source>
</evidence>
<dbReference type="InterPro" id="IPR013083">
    <property type="entry name" value="Znf_RING/FYVE/PHD"/>
</dbReference>
<dbReference type="GO" id="GO:0061630">
    <property type="term" value="F:ubiquitin protein ligase activity"/>
    <property type="evidence" value="ECO:0007669"/>
    <property type="project" value="TreeGrafter"/>
</dbReference>
<dbReference type="OrthoDB" id="8062037at2759"/>
<proteinExistence type="predicted"/>
<keyword evidence="3" id="KW-0862">Zinc</keyword>
<sequence length="450" mass="50611">MALHPYFCHLCRVYFRIGTNLHDPKCLYCDTRFIEEAESVDEPSESEEYDDDDDDDDDDMEDQTALYLTLRSAPRLAQDGHQGTQQARWVVHFADDDNDNSDNDNDTRIEEDKDDSLEDALEAMSLDDQQWETEDEYGNVSSSISTSRPGSVIAASASSSSSLSFASSSSSPHQPTGALLSSPTSSSSSSSSSSSLYRPPSSSFSSPSSSSSLPRIPGSHQQQNRSLSSTNHRSSTRQDSFFRIERLLDIIYQGYSESENEHDDTHRSFMDNLMEIFSDPMETPQASNSDDLDQCIERLSRRTLLQDNSETKLECTICQESFGANAEILQMPCQHEYHTVCISQWLHVNATCPICRCPVIMERSDDLGPPPAFSLGSLTTRRHSYPSITDEDTQVFDEDDDDEDDDYHDGDDEDEVLSDYYEMIDPPPMWARSSSSATVTRYLCTYHHLS</sequence>
<evidence type="ECO:0000313" key="8">
    <source>
        <dbReference type="Proteomes" id="UP000078561"/>
    </source>
</evidence>
<evidence type="ECO:0000256" key="3">
    <source>
        <dbReference type="ARBA" id="ARBA00022833"/>
    </source>
</evidence>
<reference evidence="7" key="1">
    <citation type="submission" date="2016-04" db="EMBL/GenBank/DDBJ databases">
        <authorList>
            <person name="Evans L.H."/>
            <person name="Alamgir A."/>
            <person name="Owens N."/>
            <person name="Weber N.D."/>
            <person name="Virtaneva K."/>
            <person name="Barbian K."/>
            <person name="Babar A."/>
            <person name="Rosenke K."/>
        </authorList>
    </citation>
    <scope>NUCLEOTIDE SEQUENCE [LARGE SCALE GENOMIC DNA]</scope>
    <source>
        <strain evidence="7">CBS 101.48</strain>
    </source>
</reference>
<dbReference type="Gene3D" id="3.30.40.10">
    <property type="entry name" value="Zinc/RING finger domain, C3HC4 (zinc finger)"/>
    <property type="match status" value="1"/>
</dbReference>
<feature type="compositionally biased region" description="Polar residues" evidence="5">
    <location>
        <begin position="219"/>
        <end position="238"/>
    </location>
</feature>
<gene>
    <name evidence="7" type="primary">ABSGL_09540.1 scaffold 11342</name>
</gene>
<keyword evidence="8" id="KW-1185">Reference proteome</keyword>
<feature type="domain" description="RING-type" evidence="6">
    <location>
        <begin position="315"/>
        <end position="356"/>
    </location>
</feature>
<evidence type="ECO:0000259" key="6">
    <source>
        <dbReference type="PROSITE" id="PS50089"/>
    </source>
</evidence>
<dbReference type="GO" id="GO:0008270">
    <property type="term" value="F:zinc ion binding"/>
    <property type="evidence" value="ECO:0007669"/>
    <property type="project" value="UniProtKB-KW"/>
</dbReference>
<feature type="compositionally biased region" description="Acidic residues" evidence="5">
    <location>
        <begin position="389"/>
        <end position="414"/>
    </location>
</feature>
<keyword evidence="2 4" id="KW-0863">Zinc-finger</keyword>
<dbReference type="AlphaFoldDB" id="A0A168Q6K5"/>
<accession>A0A168Q6K5</accession>